<accession>A0A6M8J0E8</accession>
<dbReference type="RefSeq" id="WP_172164900.1">
    <property type="nucleotide sequence ID" value="NZ_CP053716.1"/>
</dbReference>
<keyword evidence="4" id="KW-1003">Cell membrane</keyword>
<dbReference type="KEGG" id="bwa:HLV38_04380"/>
<evidence type="ECO:0000313" key="10">
    <source>
        <dbReference type="Proteomes" id="UP000503297"/>
    </source>
</evidence>
<proteinExistence type="inferred from homology"/>
<evidence type="ECO:0000313" key="9">
    <source>
        <dbReference type="EMBL" id="QKF07440.1"/>
    </source>
</evidence>
<evidence type="ECO:0000256" key="3">
    <source>
        <dbReference type="ARBA" id="ARBA00022448"/>
    </source>
</evidence>
<dbReference type="GO" id="GO:0016887">
    <property type="term" value="F:ATP hydrolysis activity"/>
    <property type="evidence" value="ECO:0007669"/>
    <property type="project" value="InterPro"/>
</dbReference>
<evidence type="ECO:0000256" key="6">
    <source>
        <dbReference type="ARBA" id="ARBA00022840"/>
    </source>
</evidence>
<protein>
    <submittedName>
        <fullName evidence="9">Energy-coupling factor transporter ATPase</fullName>
    </submittedName>
</protein>
<dbReference type="PANTHER" id="PTHR43553:SF24">
    <property type="entry name" value="ENERGY-COUPLING FACTOR TRANSPORTER ATP-BINDING PROTEIN ECFA1"/>
    <property type="match status" value="1"/>
</dbReference>
<dbReference type="InterPro" id="IPR015856">
    <property type="entry name" value="ABC_transpr_CbiO/EcfA_su"/>
</dbReference>
<sequence length="286" mass="30893">MHEASATHSPQETIIQVDRVGFSYDDEHPVLSDLSLSLQPGSLTCILGGNGSGKSTLAKHLNALLVPDEGEVRVTGLSTADERALYRIRSTVGLVFQNPDDQIVATVIENDLAFGPENLGLEPDQIRERVTEALASVGMSGFEARETAALSGGQKQRVALAGILAMRPDVLVLDEATAMIDPRGRAGMMKICRRLNRHGLTVVMVTHYMEEAAQADRVVVLDGGRIVMDGPPHEVLLQAEQLERLHLNVPPACALSLALRRRGVPVSPTISEQELEDQLCRLCSIA</sequence>
<evidence type="ECO:0000256" key="8">
    <source>
        <dbReference type="ARBA" id="ARBA00023136"/>
    </source>
</evidence>
<dbReference type="GO" id="GO:0005524">
    <property type="term" value="F:ATP binding"/>
    <property type="evidence" value="ECO:0007669"/>
    <property type="project" value="UniProtKB-KW"/>
</dbReference>
<name>A0A6M8J0E8_9ACTN</name>
<dbReference type="PROSITE" id="PS50893">
    <property type="entry name" value="ABC_TRANSPORTER_2"/>
    <property type="match status" value="1"/>
</dbReference>
<organism evidence="9 10">
    <name type="scientific">Berryella wangjianweii</name>
    <dbReference type="NCBI Taxonomy" id="2734634"/>
    <lineage>
        <taxon>Bacteria</taxon>
        <taxon>Bacillati</taxon>
        <taxon>Actinomycetota</taxon>
        <taxon>Coriobacteriia</taxon>
        <taxon>Eggerthellales</taxon>
        <taxon>Eggerthellaceae</taxon>
        <taxon>Berryella</taxon>
    </lineage>
</organism>
<dbReference type="Pfam" id="PF00005">
    <property type="entry name" value="ABC_tran"/>
    <property type="match status" value="1"/>
</dbReference>
<comment type="similarity">
    <text evidence="2">Belongs to the ABC transporter superfamily.</text>
</comment>
<evidence type="ECO:0000256" key="1">
    <source>
        <dbReference type="ARBA" id="ARBA00004236"/>
    </source>
</evidence>
<dbReference type="PROSITE" id="PS00211">
    <property type="entry name" value="ABC_TRANSPORTER_1"/>
    <property type="match status" value="1"/>
</dbReference>
<evidence type="ECO:0000256" key="4">
    <source>
        <dbReference type="ARBA" id="ARBA00022475"/>
    </source>
</evidence>
<dbReference type="InterPro" id="IPR003439">
    <property type="entry name" value="ABC_transporter-like_ATP-bd"/>
</dbReference>
<evidence type="ECO:0000256" key="2">
    <source>
        <dbReference type="ARBA" id="ARBA00005417"/>
    </source>
</evidence>
<dbReference type="InterPro" id="IPR003593">
    <property type="entry name" value="AAA+_ATPase"/>
</dbReference>
<keyword evidence="6" id="KW-0067">ATP-binding</keyword>
<dbReference type="PANTHER" id="PTHR43553">
    <property type="entry name" value="HEAVY METAL TRANSPORTER"/>
    <property type="match status" value="1"/>
</dbReference>
<dbReference type="InterPro" id="IPR030947">
    <property type="entry name" value="EcfA_1"/>
</dbReference>
<keyword evidence="3" id="KW-0813">Transport</keyword>
<dbReference type="GO" id="GO:0042626">
    <property type="term" value="F:ATPase-coupled transmembrane transporter activity"/>
    <property type="evidence" value="ECO:0007669"/>
    <property type="project" value="TreeGrafter"/>
</dbReference>
<dbReference type="FunFam" id="3.40.50.300:FF:000224">
    <property type="entry name" value="Energy-coupling factor transporter ATP-binding protein EcfA"/>
    <property type="match status" value="1"/>
</dbReference>
<dbReference type="EMBL" id="CP053716">
    <property type="protein sequence ID" value="QKF07440.1"/>
    <property type="molecule type" value="Genomic_DNA"/>
</dbReference>
<keyword evidence="7" id="KW-1278">Translocase</keyword>
<keyword evidence="5" id="KW-0547">Nucleotide-binding</keyword>
<keyword evidence="8" id="KW-0472">Membrane</keyword>
<dbReference type="NCBIfam" id="TIGR04520">
    <property type="entry name" value="ECF_ATPase_1"/>
    <property type="match status" value="1"/>
</dbReference>
<evidence type="ECO:0000256" key="5">
    <source>
        <dbReference type="ARBA" id="ARBA00022741"/>
    </source>
</evidence>
<dbReference type="SMART" id="SM00382">
    <property type="entry name" value="AAA"/>
    <property type="match status" value="1"/>
</dbReference>
<gene>
    <name evidence="9" type="ORF">HLV38_04380</name>
</gene>
<dbReference type="AlphaFoldDB" id="A0A6M8J0E8"/>
<reference evidence="10" key="1">
    <citation type="submission" date="2020-05" db="EMBL/GenBank/DDBJ databases">
        <title>Novel species in genus Nocardioides.</title>
        <authorList>
            <person name="Zhang G."/>
        </authorList>
    </citation>
    <scope>NUCLEOTIDE SEQUENCE [LARGE SCALE GENOMIC DNA]</scope>
    <source>
        <strain evidence="10">zg-1050</strain>
    </source>
</reference>
<dbReference type="CDD" id="cd03225">
    <property type="entry name" value="ABC_cobalt_CbiO_domain1"/>
    <property type="match status" value="1"/>
</dbReference>
<dbReference type="GO" id="GO:0043190">
    <property type="term" value="C:ATP-binding cassette (ABC) transporter complex"/>
    <property type="evidence" value="ECO:0007669"/>
    <property type="project" value="TreeGrafter"/>
</dbReference>
<comment type="subcellular location">
    <subcellularLocation>
        <location evidence="1">Cell membrane</location>
    </subcellularLocation>
</comment>
<evidence type="ECO:0000256" key="7">
    <source>
        <dbReference type="ARBA" id="ARBA00022967"/>
    </source>
</evidence>
<keyword evidence="10" id="KW-1185">Reference proteome</keyword>
<dbReference type="Proteomes" id="UP000503297">
    <property type="component" value="Chromosome"/>
</dbReference>
<dbReference type="InterPro" id="IPR017871">
    <property type="entry name" value="ABC_transporter-like_CS"/>
</dbReference>
<dbReference type="InterPro" id="IPR050095">
    <property type="entry name" value="ECF_ABC_transporter_ATP-bd"/>
</dbReference>
<dbReference type="SUPFAM" id="SSF52540">
    <property type="entry name" value="P-loop containing nucleoside triphosphate hydrolases"/>
    <property type="match status" value="1"/>
</dbReference>
<dbReference type="InterPro" id="IPR027417">
    <property type="entry name" value="P-loop_NTPase"/>
</dbReference>
<dbReference type="Gene3D" id="3.40.50.300">
    <property type="entry name" value="P-loop containing nucleotide triphosphate hydrolases"/>
    <property type="match status" value="1"/>
</dbReference>